<feature type="compositionally biased region" description="Acidic residues" evidence="1">
    <location>
        <begin position="550"/>
        <end position="568"/>
    </location>
</feature>
<dbReference type="OrthoDB" id="2019670at2759"/>
<dbReference type="GO" id="GO:0009416">
    <property type="term" value="P:response to light stimulus"/>
    <property type="evidence" value="ECO:0007669"/>
    <property type="project" value="InterPro"/>
</dbReference>
<evidence type="ECO:0000313" key="3">
    <source>
        <dbReference type="Proteomes" id="UP000265515"/>
    </source>
</evidence>
<sequence length="568" mass="64168">MDATAAVLGGHLSLPLPPCASPSNILSHSQRQPINGNNGGGRCGGGRRSRRLVAERTSVGSVCKLRSVPFDTVSVHVSQTAPITFPRQRTCDCQHPVVGVQEGMVVEMCTRGKLRRRTRVTSAAGYPPLPPPPRPPLDMPWAAHRRSSSRSSFGSPGYVGDELLPQGAGALQQEGVQRSSFLAMVDSRKMRRRTRRGMNRMEAKMGRRPEPLPRVVSKLGGYGGRNGGVVCASRKEGGGEGRESHMEEEKRRRRRGSGRGSRSRESLSRLAAMVDGGDWVLVSQEEQEISEREKQRDGREKEAERGESDTRSQGEAVTSGREGPVEALPEEELWWQWKPIPENQRRPSEWNQRVGDVDTMMAAAMAETGQIKLGGKYPTYTEAARARAKKTTLKQARLIKEEADRERKGMIAYYKEWARRYNPPPEEVEQKSEVDQLFDLLSAQTRREYLQFRDLDLRLEKDPLIWRLRPDQVEQVWGGDPVYPTKNYEQDPNAIMDFTSHKYHEPTPELVDLFKESGRMLTREQMEEEKKRWIAKSKPGIDEDNRLKDDDQEVLDAVDIGDEEDECT</sequence>
<feature type="compositionally biased region" description="Basic and acidic residues" evidence="1">
    <location>
        <begin position="289"/>
        <end position="312"/>
    </location>
</feature>
<dbReference type="PANTHER" id="PTHR35720:SF1">
    <property type="entry name" value="PROTEIN PLASTID TRANSCRIPTIONALLY ACTIVE 12, CHLOROPLASTIC"/>
    <property type="match status" value="1"/>
</dbReference>
<keyword evidence="3" id="KW-1185">Reference proteome</keyword>
<dbReference type="GO" id="GO:0042793">
    <property type="term" value="P:plastid transcription"/>
    <property type="evidence" value="ECO:0007669"/>
    <property type="project" value="TreeGrafter"/>
</dbReference>
<feature type="region of interest" description="Disordered" evidence="1">
    <location>
        <begin position="284"/>
        <end position="330"/>
    </location>
</feature>
<dbReference type="Gramene" id="GBG88576">
    <property type="protein sequence ID" value="GBG88576"/>
    <property type="gene ID" value="CBR_g48045"/>
</dbReference>
<dbReference type="InterPro" id="IPR034581">
    <property type="entry name" value="PTAC12"/>
</dbReference>
<protein>
    <submittedName>
        <fullName evidence="2">Uncharacterized protein</fullName>
    </submittedName>
</protein>
<organism evidence="2 3">
    <name type="scientific">Chara braunii</name>
    <name type="common">Braun's stonewort</name>
    <dbReference type="NCBI Taxonomy" id="69332"/>
    <lineage>
        <taxon>Eukaryota</taxon>
        <taxon>Viridiplantae</taxon>
        <taxon>Streptophyta</taxon>
        <taxon>Charophyceae</taxon>
        <taxon>Charales</taxon>
        <taxon>Characeae</taxon>
        <taxon>Chara</taxon>
    </lineage>
</organism>
<dbReference type="AlphaFoldDB" id="A0A388M207"/>
<name>A0A388M207_CHABU</name>
<feature type="compositionally biased region" description="Basic and acidic residues" evidence="1">
    <location>
        <begin position="539"/>
        <end position="549"/>
    </location>
</feature>
<dbReference type="GO" id="GO:0005634">
    <property type="term" value="C:nucleus"/>
    <property type="evidence" value="ECO:0007669"/>
    <property type="project" value="InterPro"/>
</dbReference>
<proteinExistence type="predicted"/>
<feature type="region of interest" description="Disordered" evidence="1">
    <location>
        <begin position="528"/>
        <end position="568"/>
    </location>
</feature>
<feature type="compositionally biased region" description="Basic and acidic residues" evidence="1">
    <location>
        <begin position="233"/>
        <end position="250"/>
    </location>
</feature>
<feature type="compositionally biased region" description="Basic and acidic residues" evidence="1">
    <location>
        <begin position="199"/>
        <end position="211"/>
    </location>
</feature>
<reference evidence="2 3" key="1">
    <citation type="journal article" date="2018" name="Cell">
        <title>The Chara Genome: Secondary Complexity and Implications for Plant Terrestrialization.</title>
        <authorList>
            <person name="Nishiyama T."/>
            <person name="Sakayama H."/>
            <person name="Vries J.D."/>
            <person name="Buschmann H."/>
            <person name="Saint-Marcoux D."/>
            <person name="Ullrich K.K."/>
            <person name="Haas F.B."/>
            <person name="Vanderstraeten L."/>
            <person name="Becker D."/>
            <person name="Lang D."/>
            <person name="Vosolsobe S."/>
            <person name="Rombauts S."/>
            <person name="Wilhelmsson P.K.I."/>
            <person name="Janitza P."/>
            <person name="Kern R."/>
            <person name="Heyl A."/>
            <person name="Rumpler F."/>
            <person name="Villalobos L.I.A.C."/>
            <person name="Clay J.M."/>
            <person name="Skokan R."/>
            <person name="Toyoda A."/>
            <person name="Suzuki Y."/>
            <person name="Kagoshima H."/>
            <person name="Schijlen E."/>
            <person name="Tajeshwar N."/>
            <person name="Catarino B."/>
            <person name="Hetherington A.J."/>
            <person name="Saltykova A."/>
            <person name="Bonnot C."/>
            <person name="Breuninger H."/>
            <person name="Symeonidi A."/>
            <person name="Radhakrishnan G.V."/>
            <person name="Van Nieuwerburgh F."/>
            <person name="Deforce D."/>
            <person name="Chang C."/>
            <person name="Karol K.G."/>
            <person name="Hedrich R."/>
            <person name="Ulvskov P."/>
            <person name="Glockner G."/>
            <person name="Delwiche C.F."/>
            <person name="Petrasek J."/>
            <person name="Van de Peer Y."/>
            <person name="Friml J."/>
            <person name="Beilby M."/>
            <person name="Dolan L."/>
            <person name="Kohara Y."/>
            <person name="Sugano S."/>
            <person name="Fujiyama A."/>
            <person name="Delaux P.-M."/>
            <person name="Quint M."/>
            <person name="TheiBen G."/>
            <person name="Hagemann M."/>
            <person name="Harholt J."/>
            <person name="Dunand C."/>
            <person name="Zachgo S."/>
            <person name="Langdale J."/>
            <person name="Maumus F."/>
            <person name="Straeten D.V.D."/>
            <person name="Gould S.B."/>
            <person name="Rensing S.A."/>
        </authorList>
    </citation>
    <scope>NUCLEOTIDE SEQUENCE [LARGE SCALE GENOMIC DNA]</scope>
    <source>
        <strain evidence="2 3">S276</strain>
    </source>
</reference>
<dbReference type="STRING" id="69332.A0A388M207"/>
<feature type="region of interest" description="Disordered" evidence="1">
    <location>
        <begin position="190"/>
        <end position="270"/>
    </location>
</feature>
<feature type="region of interest" description="Disordered" evidence="1">
    <location>
        <begin position="141"/>
        <end position="161"/>
    </location>
</feature>
<dbReference type="GO" id="GO:0045893">
    <property type="term" value="P:positive regulation of DNA-templated transcription"/>
    <property type="evidence" value="ECO:0007669"/>
    <property type="project" value="TreeGrafter"/>
</dbReference>
<feature type="region of interest" description="Disordered" evidence="1">
    <location>
        <begin position="23"/>
        <end position="48"/>
    </location>
</feature>
<dbReference type="PANTHER" id="PTHR35720">
    <property type="entry name" value="PROTEIN PLASTID TRANSCRIPTIONALLY ACTIVE 12, CHLOROPLASTIC"/>
    <property type="match status" value="1"/>
</dbReference>
<dbReference type="Proteomes" id="UP000265515">
    <property type="component" value="Unassembled WGS sequence"/>
</dbReference>
<evidence type="ECO:0000313" key="2">
    <source>
        <dbReference type="EMBL" id="GBG88576.1"/>
    </source>
</evidence>
<comment type="caution">
    <text evidence="2">The sequence shown here is derived from an EMBL/GenBank/DDBJ whole genome shotgun (WGS) entry which is preliminary data.</text>
</comment>
<dbReference type="EMBL" id="BFEA01000681">
    <property type="protein sequence ID" value="GBG88576.1"/>
    <property type="molecule type" value="Genomic_DNA"/>
</dbReference>
<accession>A0A388M207</accession>
<feature type="compositionally biased region" description="Polar residues" evidence="1">
    <location>
        <begin position="24"/>
        <end position="34"/>
    </location>
</feature>
<evidence type="ECO:0000256" key="1">
    <source>
        <dbReference type="SAM" id="MobiDB-lite"/>
    </source>
</evidence>
<gene>
    <name evidence="2" type="ORF">CBR_g48045</name>
</gene>
<dbReference type="GO" id="GO:0090228">
    <property type="term" value="P:positive regulation of red or far-red light signaling pathway"/>
    <property type="evidence" value="ECO:0007669"/>
    <property type="project" value="InterPro"/>
</dbReference>
<dbReference type="GO" id="GO:0009507">
    <property type="term" value="C:chloroplast"/>
    <property type="evidence" value="ECO:0007669"/>
    <property type="project" value="InterPro"/>
</dbReference>